<dbReference type="Proteomes" id="UP000824782">
    <property type="component" value="Unassembled WGS sequence"/>
</dbReference>
<evidence type="ECO:0000256" key="5">
    <source>
        <dbReference type="ARBA" id="ARBA00022737"/>
    </source>
</evidence>
<dbReference type="EMBL" id="WNYA01001412">
    <property type="protein sequence ID" value="KAG8545809.1"/>
    <property type="molecule type" value="Genomic_DNA"/>
</dbReference>
<feature type="domain" description="C2H2-type" evidence="14">
    <location>
        <begin position="513"/>
        <end position="540"/>
    </location>
</feature>
<dbReference type="GO" id="GO:0000785">
    <property type="term" value="C:chromatin"/>
    <property type="evidence" value="ECO:0007669"/>
    <property type="project" value="TreeGrafter"/>
</dbReference>
<dbReference type="CDD" id="cd07765">
    <property type="entry name" value="KRAB_A-box"/>
    <property type="match status" value="1"/>
</dbReference>
<keyword evidence="16" id="KW-1185">Reference proteome</keyword>
<dbReference type="FunFam" id="3.30.160.60:FF:001715">
    <property type="match status" value="1"/>
</dbReference>
<evidence type="ECO:0000256" key="12">
    <source>
        <dbReference type="PROSITE-ProRule" id="PRU00042"/>
    </source>
</evidence>
<name>A0AAV6Z8M6_ENGPU</name>
<evidence type="ECO:0000256" key="7">
    <source>
        <dbReference type="ARBA" id="ARBA00022833"/>
    </source>
</evidence>
<evidence type="ECO:0000256" key="1">
    <source>
        <dbReference type="ARBA" id="ARBA00003767"/>
    </source>
</evidence>
<keyword evidence="4" id="KW-0479">Metal-binding</keyword>
<keyword evidence="7" id="KW-0862">Zinc</keyword>
<dbReference type="PROSITE" id="PS00028">
    <property type="entry name" value="ZINC_FINGER_C2H2_1"/>
    <property type="match status" value="9"/>
</dbReference>
<evidence type="ECO:0000256" key="9">
    <source>
        <dbReference type="ARBA" id="ARBA00023125"/>
    </source>
</evidence>
<dbReference type="Pfam" id="PF00096">
    <property type="entry name" value="zf-C2H2"/>
    <property type="match status" value="9"/>
</dbReference>
<evidence type="ECO:0000256" key="3">
    <source>
        <dbReference type="ARBA" id="ARBA00006991"/>
    </source>
</evidence>
<dbReference type="GO" id="GO:0000978">
    <property type="term" value="F:RNA polymerase II cis-regulatory region sequence-specific DNA binding"/>
    <property type="evidence" value="ECO:0007669"/>
    <property type="project" value="TreeGrafter"/>
</dbReference>
<feature type="domain" description="C2H2-type" evidence="14">
    <location>
        <begin position="401"/>
        <end position="428"/>
    </location>
</feature>
<dbReference type="SMART" id="SM00355">
    <property type="entry name" value="ZnF_C2H2"/>
    <property type="match status" value="9"/>
</dbReference>
<keyword evidence="6 12" id="KW-0863">Zinc-finger</keyword>
<sequence length="607" mass="69354">MVLFLTDPLFVDKDWNAMAERILTLTLEIIYLVTGEEFIVVKKTSDKCTASRSQSHLTKCCNWMPSPMKMPQKESIISNGNKEEMILEITNKILELLSGEVPIRCQDVSVYFSMEEWDYIEEHKDQYQDLMMEDHQTLTSPDGPSKKNSPQRCPGPISHQDFLEKDQGEKPTNTKTEAIVEDMLASGDQPCKEEEASVDIKADQSLTKNLPEGCPNTSDSRDSLEENNNLWENQVKDLTTIKVDVIGEEEETYVWGHRSYKEEEIPLDICLVDDYIWESRPTVSSDHEGAENLDTQDGEHVITPTMSLDLYSKGLHNAPYHLEGPPHDLFKISKQRKDLKEGKIFPCSECGKHFKKNSNLSMHKRIHSDEKPFSCSDCGKCFIQKSDLVTHQRIHTGEKPFSCLECAKCFTQKSALLEHQRIHTGEKPHSCSECGKRFTQKSVLVKHQRTHTGEKPFLCFICGKSFTQKSILDQHQRTHTGEKPFSCPVCGKCFTSKSGLVTHERTHTGEKPFACSECGKCFKKKSNLNKHERIHREEKPFSCSHCGKCFTEKSQLNKHLRIHTGEKPFSCSECGKCFTQRSHLMTHYRVHTGNHSQNADFAEILLE</sequence>
<dbReference type="Gene3D" id="6.10.140.140">
    <property type="match status" value="1"/>
</dbReference>
<dbReference type="FunFam" id="3.30.160.60:FF:001158">
    <property type="entry name" value="zinc finger protein 22"/>
    <property type="match status" value="1"/>
</dbReference>
<reference evidence="15" key="1">
    <citation type="thesis" date="2020" institute="ProQuest LLC" country="789 East Eisenhower Parkway, Ann Arbor, MI, USA">
        <title>Comparative Genomics and Chromosome Evolution.</title>
        <authorList>
            <person name="Mudd A.B."/>
        </authorList>
    </citation>
    <scope>NUCLEOTIDE SEQUENCE</scope>
    <source>
        <strain evidence="15">237g6f4</strain>
        <tissue evidence="15">Blood</tissue>
    </source>
</reference>
<keyword evidence="10" id="KW-0804">Transcription</keyword>
<feature type="region of interest" description="Disordered" evidence="13">
    <location>
        <begin position="204"/>
        <end position="226"/>
    </location>
</feature>
<dbReference type="FunFam" id="3.30.160.60:FF:000478">
    <property type="entry name" value="Zinc finger protein 133"/>
    <property type="match status" value="1"/>
</dbReference>
<dbReference type="AlphaFoldDB" id="A0AAV6Z8M6"/>
<feature type="domain" description="C2H2-type" evidence="14">
    <location>
        <begin position="345"/>
        <end position="372"/>
    </location>
</feature>
<evidence type="ECO:0000313" key="16">
    <source>
        <dbReference type="Proteomes" id="UP000824782"/>
    </source>
</evidence>
<feature type="domain" description="C2H2-type" evidence="14">
    <location>
        <begin position="373"/>
        <end position="400"/>
    </location>
</feature>
<comment type="function">
    <text evidence="1">May be involved in transcriptional regulation.</text>
</comment>
<evidence type="ECO:0000256" key="11">
    <source>
        <dbReference type="ARBA" id="ARBA00023242"/>
    </source>
</evidence>
<dbReference type="PANTHER" id="PTHR14003">
    <property type="entry name" value="TRANSCRIPTIONAL REPRESSOR PROTEIN YY"/>
    <property type="match status" value="1"/>
</dbReference>
<feature type="domain" description="C2H2-type" evidence="14">
    <location>
        <begin position="541"/>
        <end position="568"/>
    </location>
</feature>
<accession>A0AAV6Z8M6</accession>
<dbReference type="Pfam" id="PF01352">
    <property type="entry name" value="KRAB"/>
    <property type="match status" value="1"/>
</dbReference>
<organism evidence="15 16">
    <name type="scientific">Engystomops pustulosus</name>
    <name type="common">Tungara frog</name>
    <name type="synonym">Physalaemus pustulosus</name>
    <dbReference type="NCBI Taxonomy" id="76066"/>
    <lineage>
        <taxon>Eukaryota</taxon>
        <taxon>Metazoa</taxon>
        <taxon>Chordata</taxon>
        <taxon>Craniata</taxon>
        <taxon>Vertebrata</taxon>
        <taxon>Euteleostomi</taxon>
        <taxon>Amphibia</taxon>
        <taxon>Batrachia</taxon>
        <taxon>Anura</taxon>
        <taxon>Neobatrachia</taxon>
        <taxon>Hyloidea</taxon>
        <taxon>Leptodactylidae</taxon>
        <taxon>Leiuperinae</taxon>
        <taxon>Engystomops</taxon>
    </lineage>
</organism>
<keyword evidence="9" id="KW-0238">DNA-binding</keyword>
<evidence type="ECO:0000256" key="2">
    <source>
        <dbReference type="ARBA" id="ARBA00004123"/>
    </source>
</evidence>
<dbReference type="SUPFAM" id="SSF109640">
    <property type="entry name" value="KRAB domain (Kruppel-associated box)"/>
    <property type="match status" value="1"/>
</dbReference>
<dbReference type="PROSITE" id="PS50157">
    <property type="entry name" value="ZINC_FINGER_C2H2_2"/>
    <property type="match status" value="9"/>
</dbReference>
<dbReference type="FunFam" id="3.30.160.60:FF:000936">
    <property type="entry name" value="Zinc finger protein 577"/>
    <property type="match status" value="1"/>
</dbReference>
<gene>
    <name evidence="15" type="ORF">GDO81_020275</name>
</gene>
<dbReference type="FunFam" id="3.30.160.60:FF:000358">
    <property type="entry name" value="zinc finger protein 24"/>
    <property type="match status" value="1"/>
</dbReference>
<feature type="domain" description="C2H2-type" evidence="14">
    <location>
        <begin position="569"/>
        <end position="596"/>
    </location>
</feature>
<dbReference type="FunFam" id="3.30.160.60:FF:000557">
    <property type="entry name" value="zinc finger and SCAN domain-containing protein 29"/>
    <property type="match status" value="1"/>
</dbReference>
<evidence type="ECO:0000256" key="13">
    <source>
        <dbReference type="SAM" id="MobiDB-lite"/>
    </source>
</evidence>
<feature type="domain" description="C2H2-type" evidence="14">
    <location>
        <begin position="485"/>
        <end position="512"/>
    </location>
</feature>
<evidence type="ECO:0000259" key="14">
    <source>
        <dbReference type="PROSITE" id="PS50157"/>
    </source>
</evidence>
<proteinExistence type="inferred from homology"/>
<comment type="caution">
    <text evidence="15">The sequence shown here is derived from an EMBL/GenBank/DDBJ whole genome shotgun (WGS) entry which is preliminary data.</text>
</comment>
<feature type="compositionally biased region" description="Polar residues" evidence="13">
    <location>
        <begin position="137"/>
        <end position="151"/>
    </location>
</feature>
<evidence type="ECO:0000256" key="6">
    <source>
        <dbReference type="ARBA" id="ARBA00022771"/>
    </source>
</evidence>
<feature type="domain" description="C2H2-type" evidence="14">
    <location>
        <begin position="457"/>
        <end position="484"/>
    </location>
</feature>
<evidence type="ECO:0000256" key="10">
    <source>
        <dbReference type="ARBA" id="ARBA00023163"/>
    </source>
</evidence>
<keyword evidence="8" id="KW-0805">Transcription regulation</keyword>
<dbReference type="GO" id="GO:0008270">
    <property type="term" value="F:zinc ion binding"/>
    <property type="evidence" value="ECO:0007669"/>
    <property type="project" value="UniProtKB-KW"/>
</dbReference>
<dbReference type="GO" id="GO:0031519">
    <property type="term" value="C:PcG protein complex"/>
    <property type="evidence" value="ECO:0007669"/>
    <property type="project" value="TreeGrafter"/>
</dbReference>
<keyword evidence="5" id="KW-0677">Repeat</keyword>
<dbReference type="InterPro" id="IPR036051">
    <property type="entry name" value="KRAB_dom_sf"/>
</dbReference>
<evidence type="ECO:0000313" key="15">
    <source>
        <dbReference type="EMBL" id="KAG8545809.1"/>
    </source>
</evidence>
<dbReference type="PANTHER" id="PTHR14003:SF25">
    <property type="entry name" value="GASTRULA ZINC FINGER PROTEIN XLCGF57.1"/>
    <property type="match status" value="1"/>
</dbReference>
<comment type="subcellular location">
    <subcellularLocation>
        <location evidence="2">Nucleus</location>
    </subcellularLocation>
</comment>
<dbReference type="GO" id="GO:0000981">
    <property type="term" value="F:DNA-binding transcription factor activity, RNA polymerase II-specific"/>
    <property type="evidence" value="ECO:0007669"/>
    <property type="project" value="TreeGrafter"/>
</dbReference>
<dbReference type="GO" id="GO:0005667">
    <property type="term" value="C:transcription regulator complex"/>
    <property type="evidence" value="ECO:0007669"/>
    <property type="project" value="TreeGrafter"/>
</dbReference>
<feature type="region of interest" description="Disordered" evidence="13">
    <location>
        <begin position="136"/>
        <end position="172"/>
    </location>
</feature>
<dbReference type="FunFam" id="3.30.160.60:FF:001326">
    <property type="entry name" value="Zinc finger protein 432"/>
    <property type="match status" value="1"/>
</dbReference>
<dbReference type="InterPro" id="IPR013087">
    <property type="entry name" value="Znf_C2H2_type"/>
</dbReference>
<evidence type="ECO:0000256" key="4">
    <source>
        <dbReference type="ARBA" id="ARBA00022723"/>
    </source>
</evidence>
<dbReference type="InterPro" id="IPR001909">
    <property type="entry name" value="KRAB"/>
</dbReference>
<comment type="similarity">
    <text evidence="3">Belongs to the krueppel C2H2-type zinc-finger protein family.</text>
</comment>
<evidence type="ECO:0000256" key="8">
    <source>
        <dbReference type="ARBA" id="ARBA00023015"/>
    </source>
</evidence>
<protein>
    <recommendedName>
        <fullName evidence="14">C2H2-type domain-containing protein</fullName>
    </recommendedName>
</protein>
<feature type="domain" description="C2H2-type" evidence="14">
    <location>
        <begin position="429"/>
        <end position="456"/>
    </location>
</feature>
<dbReference type="Gene3D" id="3.30.160.60">
    <property type="entry name" value="Classic Zinc Finger"/>
    <property type="match status" value="9"/>
</dbReference>
<dbReference type="FunFam" id="3.30.160.60:FF:002343">
    <property type="entry name" value="Zinc finger protein 33A"/>
    <property type="match status" value="2"/>
</dbReference>
<dbReference type="InterPro" id="IPR036236">
    <property type="entry name" value="Znf_C2H2_sf"/>
</dbReference>
<dbReference type="SUPFAM" id="SSF57667">
    <property type="entry name" value="beta-beta-alpha zinc fingers"/>
    <property type="match status" value="5"/>
</dbReference>
<keyword evidence="11" id="KW-0539">Nucleus</keyword>